<evidence type="ECO:0000256" key="6">
    <source>
        <dbReference type="SAM" id="Phobius"/>
    </source>
</evidence>
<evidence type="ECO:0000256" key="1">
    <source>
        <dbReference type="ARBA" id="ARBA00004651"/>
    </source>
</evidence>
<proteinExistence type="predicted"/>
<organism evidence="7 8">
    <name type="scientific">Vagococcus intermedius</name>
    <dbReference type="NCBI Taxonomy" id="2991418"/>
    <lineage>
        <taxon>Bacteria</taxon>
        <taxon>Bacillati</taxon>
        <taxon>Bacillota</taxon>
        <taxon>Bacilli</taxon>
        <taxon>Lactobacillales</taxon>
        <taxon>Enterococcaceae</taxon>
        <taxon>Vagococcus</taxon>
    </lineage>
</organism>
<dbReference type="RefSeq" id="WP_275469682.1">
    <property type="nucleotide sequence ID" value="NZ_CP110232.1"/>
</dbReference>
<accession>A0AAF0CVY9</accession>
<dbReference type="KEGG" id="vie:OL234_02935"/>
<dbReference type="GO" id="GO:0005886">
    <property type="term" value="C:plasma membrane"/>
    <property type="evidence" value="ECO:0007669"/>
    <property type="project" value="UniProtKB-SubCell"/>
</dbReference>
<keyword evidence="8" id="KW-1185">Reference proteome</keyword>
<evidence type="ECO:0000313" key="7">
    <source>
        <dbReference type="EMBL" id="WEG73883.1"/>
    </source>
</evidence>
<keyword evidence="3 6" id="KW-0812">Transmembrane</keyword>
<dbReference type="AlphaFoldDB" id="A0AAF0CVY9"/>
<dbReference type="InterPro" id="IPR010343">
    <property type="entry name" value="ArAE_1"/>
</dbReference>
<evidence type="ECO:0000256" key="3">
    <source>
        <dbReference type="ARBA" id="ARBA00022692"/>
    </source>
</evidence>
<evidence type="ECO:0000256" key="5">
    <source>
        <dbReference type="ARBA" id="ARBA00023136"/>
    </source>
</evidence>
<keyword evidence="2" id="KW-1003">Cell membrane</keyword>
<evidence type="ECO:0000313" key="8">
    <source>
        <dbReference type="Proteomes" id="UP001179647"/>
    </source>
</evidence>
<keyword evidence="4 6" id="KW-1133">Transmembrane helix</keyword>
<sequence length="206" mass="23138">MTIGPFKLGFRTIKTALAVMTCILLFHLFDRPSSPMIACLASVFSMREDMPSTVSFGLHRILSNLLGGALALVYFYIYLFFNHAFWVELLILPLLVTFIIMLSDRLNLNAGIIGACATLFIIVLTVPETETFLYALARIMDTTIGTVVALLINRLIAPPKSKDSLPPQPDLAQQLKLLEETSRKQEQQLLALKKEVAYYKEKELKN</sequence>
<feature type="transmembrane region" description="Helical" evidence="6">
    <location>
        <begin position="83"/>
        <end position="101"/>
    </location>
</feature>
<comment type="subcellular location">
    <subcellularLocation>
        <location evidence="1">Cell membrane</location>
        <topology evidence="1">Multi-pass membrane protein</topology>
    </subcellularLocation>
</comment>
<evidence type="ECO:0000256" key="4">
    <source>
        <dbReference type="ARBA" id="ARBA00022989"/>
    </source>
</evidence>
<dbReference type="Pfam" id="PF06081">
    <property type="entry name" value="ArAE_1"/>
    <property type="match status" value="1"/>
</dbReference>
<dbReference type="Proteomes" id="UP001179647">
    <property type="component" value="Chromosome"/>
</dbReference>
<feature type="transmembrane region" description="Helical" evidence="6">
    <location>
        <begin position="108"/>
        <end position="126"/>
    </location>
</feature>
<evidence type="ECO:0000256" key="2">
    <source>
        <dbReference type="ARBA" id="ARBA00022475"/>
    </source>
</evidence>
<name>A0AAF0CVY9_9ENTE</name>
<keyword evidence="5 6" id="KW-0472">Membrane</keyword>
<dbReference type="EMBL" id="CP110232">
    <property type="protein sequence ID" value="WEG73883.1"/>
    <property type="molecule type" value="Genomic_DNA"/>
</dbReference>
<protein>
    <submittedName>
        <fullName evidence="7">Aromatic acid exporter family protein</fullName>
    </submittedName>
</protein>
<gene>
    <name evidence="7" type="ORF">OL234_02935</name>
</gene>
<feature type="transmembrane region" description="Helical" evidence="6">
    <location>
        <begin position="12"/>
        <end position="29"/>
    </location>
</feature>
<reference evidence="7" key="1">
    <citation type="submission" date="2022-10" db="EMBL/GenBank/DDBJ databases">
        <title>Vagococcus sp. isolated from poultry meat.</title>
        <authorList>
            <person name="Johansson P."/>
            <person name="Bjorkroth J."/>
        </authorList>
    </citation>
    <scope>NUCLEOTIDE SEQUENCE</scope>
    <source>
        <strain evidence="7">STAA11</strain>
    </source>
</reference>
<feature type="transmembrane region" description="Helical" evidence="6">
    <location>
        <begin position="56"/>
        <end position="77"/>
    </location>
</feature>